<dbReference type="Proteomes" id="UP000051645">
    <property type="component" value="Unassembled WGS sequence"/>
</dbReference>
<keyword evidence="3" id="KW-0067">ATP-binding</keyword>
<keyword evidence="9" id="KW-1185">Reference proteome</keyword>
<name>A0A0R2FLM1_9LACO</name>
<dbReference type="FunFam" id="3.40.50.300:FF:000309">
    <property type="entry name" value="ABC transporter ATP-binding protein"/>
    <property type="match status" value="1"/>
</dbReference>
<comment type="caution">
    <text evidence="7">The sequence shown here is derived from an EMBL/GenBank/DDBJ whole genome shotgun (WGS) entry which is preliminary data.</text>
</comment>
<dbReference type="OrthoDB" id="9760950at2"/>
<dbReference type="PANTHER" id="PTHR42855">
    <property type="entry name" value="ABC TRANSPORTER ATP-BINDING SUBUNIT"/>
    <property type="match status" value="1"/>
</dbReference>
<dbReference type="PATRIC" id="fig|81857.3.peg.337"/>
<dbReference type="Proteomes" id="UP000051751">
    <property type="component" value="Unassembled WGS sequence"/>
</dbReference>
<evidence type="ECO:0000256" key="4">
    <source>
        <dbReference type="SAM" id="Coils"/>
    </source>
</evidence>
<evidence type="ECO:0000256" key="1">
    <source>
        <dbReference type="ARBA" id="ARBA00022737"/>
    </source>
</evidence>
<keyword evidence="2" id="KW-0547">Nucleotide-binding</keyword>
<evidence type="ECO:0000313" key="8">
    <source>
        <dbReference type="EMBL" id="KRN34023.1"/>
    </source>
</evidence>
<feature type="domain" description="ABC transporter" evidence="6">
    <location>
        <begin position="4"/>
        <end position="255"/>
    </location>
</feature>
<dbReference type="CDD" id="cd03221">
    <property type="entry name" value="ABCF_EF-3"/>
    <property type="match status" value="2"/>
</dbReference>
<dbReference type="SUPFAM" id="SSF52540">
    <property type="entry name" value="P-loop containing nucleoside triphosphate hydrolases"/>
    <property type="match status" value="2"/>
</dbReference>
<feature type="region of interest" description="Disordered" evidence="5">
    <location>
        <begin position="532"/>
        <end position="565"/>
    </location>
</feature>
<dbReference type="GO" id="GO:0003677">
    <property type="term" value="F:DNA binding"/>
    <property type="evidence" value="ECO:0007669"/>
    <property type="project" value="InterPro"/>
</dbReference>
<evidence type="ECO:0000313" key="10">
    <source>
        <dbReference type="Proteomes" id="UP000051751"/>
    </source>
</evidence>
<protein>
    <submittedName>
        <fullName evidence="7">ABC transporter family protein</fullName>
    </submittedName>
</protein>
<dbReference type="InterPro" id="IPR051309">
    <property type="entry name" value="ABCF_ATPase"/>
</dbReference>
<dbReference type="Gene3D" id="3.40.50.300">
    <property type="entry name" value="P-loop containing nucleotide triphosphate hydrolases"/>
    <property type="match status" value="2"/>
</dbReference>
<dbReference type="STRING" id="81857.IV38_GL000332"/>
<dbReference type="EMBL" id="JQAT01000001">
    <property type="protein sequence ID" value="KRN29448.1"/>
    <property type="molecule type" value="Genomic_DNA"/>
</dbReference>
<dbReference type="RefSeq" id="WP_057768626.1">
    <property type="nucleotide sequence ID" value="NZ_JQAT01000001.1"/>
</dbReference>
<dbReference type="AlphaFoldDB" id="A0A0R2FLM1"/>
<dbReference type="PANTHER" id="PTHR42855:SF1">
    <property type="entry name" value="ABC TRANSPORTER DOMAIN-CONTAINING PROTEIN"/>
    <property type="match status" value="1"/>
</dbReference>
<keyword evidence="1" id="KW-0677">Repeat</keyword>
<feature type="compositionally biased region" description="Basic and acidic residues" evidence="5">
    <location>
        <begin position="544"/>
        <end position="558"/>
    </location>
</feature>
<evidence type="ECO:0000313" key="7">
    <source>
        <dbReference type="EMBL" id="KRN29448.1"/>
    </source>
</evidence>
<dbReference type="GO" id="GO:0016887">
    <property type="term" value="F:ATP hydrolysis activity"/>
    <property type="evidence" value="ECO:0007669"/>
    <property type="project" value="InterPro"/>
</dbReference>
<dbReference type="FunFam" id="3.40.50.300:FF:000011">
    <property type="entry name" value="Putative ABC transporter ATP-binding component"/>
    <property type="match status" value="1"/>
</dbReference>
<dbReference type="InterPro" id="IPR037118">
    <property type="entry name" value="Val-tRNA_synth_C_sf"/>
</dbReference>
<sequence length="633" mass="71498">MQTLTATDLTKTYGEKVLLDHVSFLIREGDRIGLIGTNGTGKTTLLNILAGEEPLDSGAITKPNDYRISYLKQQPELPADLSVMDAVITGDNPAFKTIKAYENVLQQYTAHPEDQKLMDRYMKLDEQMTQQDAWNVDTDVKTILTQLHITDLNQKIGQMSGGQQKRVGLAQVLIEQPDLLIMDEPTNHLDFDSIAWLEDYLAKYKGALLVVTHDRYFLDRVSNQIFELDHGNLGIFAGNYEQYVTEKAEQVQTASEEAHKQQQLYKQELAWMHAGAKARTTKQKGRINHFNELKKNLPKKEQTQSVEIEVGQTRLGKKVIELKDVTLNLGSHPILDDFSLLVQANDRIGITGENGAGKTSLLNVIAGKLPVDSGVVSIGETVNMAYYTQMSEEMNPDQRVIQYLQEAGEEVVSKNGTHISVTQLLEQFLFPRSMHGTLIRKLSGGEKRRLYLLKLLMQQPNVLLLDEPTNDLDIGTLTILENYLQQFNGTVITVSHDRYFLDKVADKLLIFDGNAQIERFSGRLTDYLNQAAPSSASKKTTSAPKEKTAHEAPVEQKPAKKTKRTYAEDLEYKKIEPEMEQLDQTIQNLKQQMAATAGTDYTKLGDLQQQIDTLNKQLDDKMNRWDYLSQFDD</sequence>
<dbReference type="Pfam" id="PF12848">
    <property type="entry name" value="ABC_tran_Xtn"/>
    <property type="match status" value="1"/>
</dbReference>
<dbReference type="InterPro" id="IPR027417">
    <property type="entry name" value="P-loop_NTPase"/>
</dbReference>
<dbReference type="GO" id="GO:0005524">
    <property type="term" value="F:ATP binding"/>
    <property type="evidence" value="ECO:0007669"/>
    <property type="project" value="UniProtKB-KW"/>
</dbReference>
<dbReference type="InterPro" id="IPR032524">
    <property type="entry name" value="ABC_tran_C"/>
</dbReference>
<dbReference type="InterPro" id="IPR032781">
    <property type="entry name" value="ABC_tran_Xtn"/>
</dbReference>
<organism evidence="7 10">
    <name type="scientific">Lactobacillus selangorensis</name>
    <dbReference type="NCBI Taxonomy" id="81857"/>
    <lineage>
        <taxon>Bacteria</taxon>
        <taxon>Bacillati</taxon>
        <taxon>Bacillota</taxon>
        <taxon>Bacilli</taxon>
        <taxon>Lactobacillales</taxon>
        <taxon>Lactobacillaceae</taxon>
        <taxon>Lactobacillus</taxon>
    </lineage>
</organism>
<dbReference type="Gene3D" id="1.10.287.380">
    <property type="entry name" value="Valyl-tRNA synthetase, C-terminal domain"/>
    <property type="match status" value="1"/>
</dbReference>
<evidence type="ECO:0000256" key="5">
    <source>
        <dbReference type="SAM" id="MobiDB-lite"/>
    </source>
</evidence>
<dbReference type="PROSITE" id="PS50893">
    <property type="entry name" value="ABC_TRANSPORTER_2"/>
    <property type="match status" value="2"/>
</dbReference>
<dbReference type="EMBL" id="JQAZ01000001">
    <property type="protein sequence ID" value="KRN34023.1"/>
    <property type="molecule type" value="Genomic_DNA"/>
</dbReference>
<evidence type="ECO:0000256" key="2">
    <source>
        <dbReference type="ARBA" id="ARBA00022741"/>
    </source>
</evidence>
<evidence type="ECO:0000259" key="6">
    <source>
        <dbReference type="PROSITE" id="PS50893"/>
    </source>
</evidence>
<feature type="domain" description="ABC transporter" evidence="6">
    <location>
        <begin position="320"/>
        <end position="538"/>
    </location>
</feature>
<accession>A0A0R2FLM1</accession>
<feature type="coiled-coil region" evidence="4">
    <location>
        <begin position="572"/>
        <end position="624"/>
    </location>
</feature>
<keyword evidence="4" id="KW-0175">Coiled coil</keyword>
<dbReference type="SMART" id="SM00382">
    <property type="entry name" value="AAA"/>
    <property type="match status" value="2"/>
</dbReference>
<dbReference type="InterPro" id="IPR003593">
    <property type="entry name" value="AAA+_ATPase"/>
</dbReference>
<dbReference type="InterPro" id="IPR003439">
    <property type="entry name" value="ABC_transporter-like_ATP-bd"/>
</dbReference>
<dbReference type="Pfam" id="PF16326">
    <property type="entry name" value="ABC_tran_CTD"/>
    <property type="match status" value="1"/>
</dbReference>
<dbReference type="PROSITE" id="PS00211">
    <property type="entry name" value="ABC_TRANSPORTER_1"/>
    <property type="match status" value="1"/>
</dbReference>
<feature type="compositionally biased region" description="Low complexity" evidence="5">
    <location>
        <begin position="532"/>
        <end position="543"/>
    </location>
</feature>
<evidence type="ECO:0000313" key="9">
    <source>
        <dbReference type="Proteomes" id="UP000051645"/>
    </source>
</evidence>
<evidence type="ECO:0000256" key="3">
    <source>
        <dbReference type="ARBA" id="ARBA00022840"/>
    </source>
</evidence>
<dbReference type="InterPro" id="IPR017871">
    <property type="entry name" value="ABC_transporter-like_CS"/>
</dbReference>
<gene>
    <name evidence="7" type="ORF">IV38_GL000332</name>
    <name evidence="8" type="ORF">IV40_GL000336</name>
</gene>
<dbReference type="Pfam" id="PF00005">
    <property type="entry name" value="ABC_tran"/>
    <property type="match status" value="2"/>
</dbReference>
<proteinExistence type="predicted"/>
<reference evidence="9 10" key="1">
    <citation type="journal article" date="2015" name="Genome Announc.">
        <title>Expanding the biotechnology potential of lactobacilli through comparative genomics of 213 strains and associated genera.</title>
        <authorList>
            <person name="Sun Z."/>
            <person name="Harris H.M."/>
            <person name="McCann A."/>
            <person name="Guo C."/>
            <person name="Argimon S."/>
            <person name="Zhang W."/>
            <person name="Yang X."/>
            <person name="Jeffery I.B."/>
            <person name="Cooney J.C."/>
            <person name="Kagawa T.F."/>
            <person name="Liu W."/>
            <person name="Song Y."/>
            <person name="Salvetti E."/>
            <person name="Wrobel A."/>
            <person name="Rasinkangas P."/>
            <person name="Parkhill J."/>
            <person name="Rea M.C."/>
            <person name="O'Sullivan O."/>
            <person name="Ritari J."/>
            <person name="Douillard F.P."/>
            <person name="Paul Ross R."/>
            <person name="Yang R."/>
            <person name="Briner A.E."/>
            <person name="Felis G.E."/>
            <person name="de Vos W.M."/>
            <person name="Barrangou R."/>
            <person name="Klaenhammer T.R."/>
            <person name="Caufield P.W."/>
            <person name="Cui Y."/>
            <person name="Zhang H."/>
            <person name="O'Toole P.W."/>
        </authorList>
    </citation>
    <scope>NUCLEOTIDE SEQUENCE [LARGE SCALE GENOMIC DNA]</scope>
    <source>
        <strain evidence="7 10">ATCC BAA-66</strain>
        <strain evidence="8 9">DSM 13344</strain>
    </source>
</reference>